<dbReference type="Gene3D" id="2.60.120.200">
    <property type="match status" value="1"/>
</dbReference>
<dbReference type="SUPFAM" id="SSF49899">
    <property type="entry name" value="Concanavalin A-like lectins/glucanases"/>
    <property type="match status" value="1"/>
</dbReference>
<comment type="caution">
    <text evidence="1">The sequence shown here is derived from an EMBL/GenBank/DDBJ whole genome shotgun (WGS) entry which is preliminary data.</text>
</comment>
<evidence type="ECO:0008006" key="2">
    <source>
        <dbReference type="Google" id="ProtNLM"/>
    </source>
</evidence>
<accession>X1HXK3</accession>
<proteinExistence type="predicted"/>
<name>X1HXK3_9ZZZZ</name>
<evidence type="ECO:0000313" key="1">
    <source>
        <dbReference type="EMBL" id="GAH74202.1"/>
    </source>
</evidence>
<gene>
    <name evidence="1" type="ORF">S03H2_43930</name>
</gene>
<dbReference type="InterPro" id="IPR013320">
    <property type="entry name" value="ConA-like_dom_sf"/>
</dbReference>
<feature type="non-terminal residue" evidence="1">
    <location>
        <position position="1"/>
    </location>
</feature>
<protein>
    <recommendedName>
        <fullName evidence="2">LamG-like jellyroll fold domain-containing protein</fullName>
    </recommendedName>
</protein>
<sequence length="269" mass="29949">NKSYEYLTEYDMSAGDQGWLTVHSFSGQDLIDELTEWDIGQRHTGSERFNGSIDDVRIFNHSLSQAEITQLYDANNIPNETGLVAYYDMEEIFTTSSPSTRTLTVDTTAPNITITYPLNITYQTVVTTLNFTLVETNQDTCWYAVNDSVNVTTNCSENITGLSSNAGTNTWTVWANDTAGNIDFDSVTFFVDTIDPNVTIVYPVNGTYYDSAQTQLNYTLNETNPEFCWYSIDGGTTNSTPVTAGQNFTLSSTEGQNNWTAYCNDTVGR</sequence>
<feature type="non-terminal residue" evidence="1">
    <location>
        <position position="269"/>
    </location>
</feature>
<dbReference type="Pfam" id="PF13385">
    <property type="entry name" value="Laminin_G_3"/>
    <property type="match status" value="1"/>
</dbReference>
<organism evidence="1">
    <name type="scientific">marine sediment metagenome</name>
    <dbReference type="NCBI Taxonomy" id="412755"/>
    <lineage>
        <taxon>unclassified sequences</taxon>
        <taxon>metagenomes</taxon>
        <taxon>ecological metagenomes</taxon>
    </lineage>
</organism>
<dbReference type="EMBL" id="BARU01027442">
    <property type="protein sequence ID" value="GAH74202.1"/>
    <property type="molecule type" value="Genomic_DNA"/>
</dbReference>
<dbReference type="AlphaFoldDB" id="X1HXK3"/>
<reference evidence="1" key="1">
    <citation type="journal article" date="2014" name="Front. Microbiol.">
        <title>High frequency of phylogenetically diverse reductive dehalogenase-homologous genes in deep subseafloor sedimentary metagenomes.</title>
        <authorList>
            <person name="Kawai M."/>
            <person name="Futagami T."/>
            <person name="Toyoda A."/>
            <person name="Takaki Y."/>
            <person name="Nishi S."/>
            <person name="Hori S."/>
            <person name="Arai W."/>
            <person name="Tsubouchi T."/>
            <person name="Morono Y."/>
            <person name="Uchiyama I."/>
            <person name="Ito T."/>
            <person name="Fujiyama A."/>
            <person name="Inagaki F."/>
            <person name="Takami H."/>
        </authorList>
    </citation>
    <scope>NUCLEOTIDE SEQUENCE</scope>
    <source>
        <strain evidence="1">Expedition CK06-06</strain>
    </source>
</reference>